<protein>
    <submittedName>
        <fullName evidence="1">Uncharacterized protein</fullName>
    </submittedName>
</protein>
<dbReference type="RefSeq" id="WP_230067768.1">
    <property type="nucleotide sequence ID" value="NZ_BAABLL010000001.1"/>
</dbReference>
<name>A0ABV8QY69_9MICC</name>
<comment type="caution">
    <text evidence="1">The sequence shown here is derived from an EMBL/GenBank/DDBJ whole genome shotgun (WGS) entry which is preliminary data.</text>
</comment>
<evidence type="ECO:0000313" key="1">
    <source>
        <dbReference type="EMBL" id="MFC4264595.1"/>
    </source>
</evidence>
<proteinExistence type="predicted"/>
<keyword evidence="2" id="KW-1185">Reference proteome</keyword>
<reference evidence="2" key="1">
    <citation type="journal article" date="2019" name="Int. J. Syst. Evol. Microbiol.">
        <title>The Global Catalogue of Microorganisms (GCM) 10K type strain sequencing project: providing services to taxonomists for standard genome sequencing and annotation.</title>
        <authorList>
            <consortium name="The Broad Institute Genomics Platform"/>
            <consortium name="The Broad Institute Genome Sequencing Center for Infectious Disease"/>
            <person name="Wu L."/>
            <person name="Ma J."/>
        </authorList>
    </citation>
    <scope>NUCLEOTIDE SEQUENCE [LARGE SCALE GENOMIC DNA]</scope>
    <source>
        <strain evidence="2">CGMCC 1.10698</strain>
    </source>
</reference>
<gene>
    <name evidence="1" type="ORF">ACFOW9_03160</name>
</gene>
<accession>A0ABV8QY69</accession>
<sequence length="77" mass="8646">MPQTTFAQHPEPSNVSETTGLLQHMRNMLSEQFLHTEQDFNDVLTLLEMSLAHPVTTAAEYGTATPEQVAVFETEVR</sequence>
<evidence type="ECO:0000313" key="2">
    <source>
        <dbReference type="Proteomes" id="UP001595773"/>
    </source>
</evidence>
<dbReference type="EMBL" id="JBHSCQ010000004">
    <property type="protein sequence ID" value="MFC4264595.1"/>
    <property type="molecule type" value="Genomic_DNA"/>
</dbReference>
<organism evidence="1 2">
    <name type="scientific">Arthrobacter cryoconiti</name>
    <dbReference type="NCBI Taxonomy" id="748907"/>
    <lineage>
        <taxon>Bacteria</taxon>
        <taxon>Bacillati</taxon>
        <taxon>Actinomycetota</taxon>
        <taxon>Actinomycetes</taxon>
        <taxon>Micrococcales</taxon>
        <taxon>Micrococcaceae</taxon>
        <taxon>Arthrobacter</taxon>
    </lineage>
</organism>
<dbReference type="Proteomes" id="UP001595773">
    <property type="component" value="Unassembled WGS sequence"/>
</dbReference>